<feature type="chain" id="PRO_5029770203" evidence="13">
    <location>
        <begin position="17"/>
        <end position="2797"/>
    </location>
</feature>
<evidence type="ECO:0000256" key="2">
    <source>
        <dbReference type="ARBA" id="ARBA00022692"/>
    </source>
</evidence>
<evidence type="ECO:0000256" key="8">
    <source>
        <dbReference type="PROSITE-ProRule" id="PRU00059"/>
    </source>
</evidence>
<evidence type="ECO:0000259" key="16">
    <source>
        <dbReference type="PROSITE" id="PS50041"/>
    </source>
</evidence>
<evidence type="ECO:0000256" key="12">
    <source>
        <dbReference type="SAM" id="Phobius"/>
    </source>
</evidence>
<dbReference type="Pfam" id="PF07645">
    <property type="entry name" value="EGF_CA"/>
    <property type="match status" value="1"/>
</dbReference>
<keyword evidence="1 9" id="KW-0245">EGF-like domain</keyword>
<dbReference type="PROSITE" id="PS01186">
    <property type="entry name" value="EGF_2"/>
    <property type="match status" value="5"/>
</dbReference>
<feature type="disulfide bond" evidence="9">
    <location>
        <begin position="1529"/>
        <end position="1538"/>
    </location>
</feature>
<feature type="domain" description="Sushi" evidence="18">
    <location>
        <begin position="2119"/>
        <end position="2192"/>
    </location>
</feature>
<feature type="domain" description="Sushi" evidence="18">
    <location>
        <begin position="601"/>
        <end position="662"/>
    </location>
</feature>
<keyword evidence="6 9" id="KW-1015">Disulfide bond</keyword>
<evidence type="ECO:0000259" key="15">
    <source>
        <dbReference type="PROSITE" id="PS50026"/>
    </source>
</evidence>
<dbReference type="Proteomes" id="UP000025227">
    <property type="component" value="Unplaced"/>
</dbReference>
<dbReference type="Pfam" id="PF12661">
    <property type="entry name" value="hEGF"/>
    <property type="match status" value="1"/>
</dbReference>
<dbReference type="FunFam" id="2.10.25.10:FF:000012">
    <property type="entry name" value="Delta-like protein"/>
    <property type="match status" value="1"/>
</dbReference>
<dbReference type="InterPro" id="IPR009030">
    <property type="entry name" value="Growth_fac_rcpt_cys_sf"/>
</dbReference>
<dbReference type="PROSITE" id="PS00010">
    <property type="entry name" value="ASX_HYDROXYL"/>
    <property type="match status" value="1"/>
</dbReference>
<dbReference type="SMART" id="SM00274">
    <property type="entry name" value="FOLN"/>
    <property type="match status" value="5"/>
</dbReference>
<feature type="disulfide bond" evidence="9">
    <location>
        <begin position="1411"/>
        <end position="1420"/>
    </location>
</feature>
<dbReference type="PROSITE" id="PS00022">
    <property type="entry name" value="EGF_1"/>
    <property type="match status" value="11"/>
</dbReference>
<dbReference type="PROSITE" id="PS01180">
    <property type="entry name" value="CUB"/>
    <property type="match status" value="1"/>
</dbReference>
<evidence type="ECO:0000256" key="6">
    <source>
        <dbReference type="ARBA" id="ARBA00023157"/>
    </source>
</evidence>
<dbReference type="InterPro" id="IPR003410">
    <property type="entry name" value="HYR_dom"/>
</dbReference>
<feature type="domain" description="CUB" evidence="14">
    <location>
        <begin position="227"/>
        <end position="332"/>
    </location>
</feature>
<evidence type="ECO:0000256" key="5">
    <source>
        <dbReference type="ARBA" id="ARBA00022989"/>
    </source>
</evidence>
<evidence type="ECO:0000259" key="14">
    <source>
        <dbReference type="PROSITE" id="PS01180"/>
    </source>
</evidence>
<feature type="domain" description="EGF-like" evidence="15">
    <location>
        <begin position="821"/>
        <end position="859"/>
    </location>
</feature>
<keyword evidence="3 13" id="KW-0732">Signal</keyword>
<dbReference type="InterPro" id="IPR049883">
    <property type="entry name" value="NOTCH1_EGF-like"/>
</dbReference>
<feature type="domain" description="Sushi" evidence="18">
    <location>
        <begin position="994"/>
        <end position="1060"/>
    </location>
</feature>
<feature type="disulfide bond" evidence="9">
    <location>
        <begin position="1684"/>
        <end position="1693"/>
    </location>
</feature>
<evidence type="ECO:0000256" key="3">
    <source>
        <dbReference type="ARBA" id="ARBA00022729"/>
    </source>
</evidence>
<keyword evidence="19" id="KW-1185">Reference proteome</keyword>
<evidence type="ECO:0000256" key="9">
    <source>
        <dbReference type="PROSITE-ProRule" id="PRU00076"/>
    </source>
</evidence>
<dbReference type="SMART" id="SM00042">
    <property type="entry name" value="CUB"/>
    <property type="match status" value="1"/>
</dbReference>
<dbReference type="Pfam" id="PF07699">
    <property type="entry name" value="Ephrin_rec_like"/>
    <property type="match status" value="2"/>
</dbReference>
<dbReference type="InterPro" id="IPR000742">
    <property type="entry name" value="EGF"/>
</dbReference>
<dbReference type="InterPro" id="IPR018097">
    <property type="entry name" value="EGF_Ca-bd_CS"/>
</dbReference>
<evidence type="ECO:0000256" key="7">
    <source>
        <dbReference type="ARBA" id="ARBA00023180"/>
    </source>
</evidence>
<dbReference type="CDD" id="cd00112">
    <property type="entry name" value="LDLa"/>
    <property type="match status" value="1"/>
</dbReference>
<organism evidence="19 20">
    <name type="scientific">Haemonchus contortus</name>
    <name type="common">Barber pole worm</name>
    <dbReference type="NCBI Taxonomy" id="6289"/>
    <lineage>
        <taxon>Eukaryota</taxon>
        <taxon>Metazoa</taxon>
        <taxon>Ecdysozoa</taxon>
        <taxon>Nematoda</taxon>
        <taxon>Chromadorea</taxon>
        <taxon>Rhabditida</taxon>
        <taxon>Rhabditina</taxon>
        <taxon>Rhabditomorpha</taxon>
        <taxon>Strongyloidea</taxon>
        <taxon>Trichostrongylidae</taxon>
        <taxon>Haemonchus</taxon>
    </lineage>
</organism>
<feature type="transmembrane region" description="Helical" evidence="12">
    <location>
        <begin position="2579"/>
        <end position="2603"/>
    </location>
</feature>
<evidence type="ECO:0000313" key="19">
    <source>
        <dbReference type="Proteomes" id="UP000025227"/>
    </source>
</evidence>
<keyword evidence="12" id="KW-0472">Membrane</keyword>
<dbReference type="Gene3D" id="2.60.120.200">
    <property type="match status" value="1"/>
</dbReference>
<feature type="domain" description="EGF-like" evidence="15">
    <location>
        <begin position="1658"/>
        <end position="1694"/>
    </location>
</feature>
<dbReference type="SUPFAM" id="SSF49899">
    <property type="entry name" value="Concanavalin A-like lectins/glucanases"/>
    <property type="match status" value="1"/>
</dbReference>
<dbReference type="Gene3D" id="2.10.70.10">
    <property type="entry name" value="Complement Module, domain 1"/>
    <property type="match status" value="2"/>
</dbReference>
<dbReference type="PROSITE" id="PS01187">
    <property type="entry name" value="EGF_CA"/>
    <property type="match status" value="1"/>
</dbReference>
<feature type="domain" description="EGF-like" evidence="15">
    <location>
        <begin position="1776"/>
        <end position="1812"/>
    </location>
</feature>
<dbReference type="InterPro" id="IPR001881">
    <property type="entry name" value="EGF-like_Ca-bd_dom"/>
</dbReference>
<feature type="domain" description="EGF-like" evidence="15">
    <location>
        <begin position="1696"/>
        <end position="1732"/>
    </location>
</feature>
<dbReference type="Pfam" id="PF00431">
    <property type="entry name" value="CUB"/>
    <property type="match status" value="1"/>
</dbReference>
<dbReference type="InterPro" id="IPR036055">
    <property type="entry name" value="LDL_receptor-like_sf"/>
</dbReference>
<dbReference type="Pfam" id="PF00008">
    <property type="entry name" value="EGF"/>
    <property type="match status" value="2"/>
</dbReference>
<dbReference type="SMART" id="SM00034">
    <property type="entry name" value="CLECT"/>
    <property type="match status" value="1"/>
</dbReference>
<dbReference type="CDD" id="cd00041">
    <property type="entry name" value="CUB"/>
    <property type="match status" value="1"/>
</dbReference>
<dbReference type="InterPro" id="IPR003645">
    <property type="entry name" value="Fol_N"/>
</dbReference>
<feature type="compositionally biased region" description="Acidic residues" evidence="11">
    <location>
        <begin position="2787"/>
        <end position="2797"/>
    </location>
</feature>
<keyword evidence="10" id="KW-0768">Sushi</keyword>
<dbReference type="InterPro" id="IPR013032">
    <property type="entry name" value="EGF-like_CS"/>
</dbReference>
<feature type="domain" description="EGF-like" evidence="15">
    <location>
        <begin position="1465"/>
        <end position="1501"/>
    </location>
</feature>
<protein>
    <submittedName>
        <fullName evidence="20">Sushi, von Willebrand factor type A, EGF and pentraxin domain-containing protein 1</fullName>
    </submittedName>
</protein>
<dbReference type="SUPFAM" id="SSF49854">
    <property type="entry name" value="Spermadhesin, CUB domain"/>
    <property type="match status" value="1"/>
</dbReference>
<dbReference type="Pfam" id="PF02494">
    <property type="entry name" value="HYR"/>
    <property type="match status" value="1"/>
</dbReference>
<keyword evidence="2 12" id="KW-0812">Transmembrane</keyword>
<feature type="disulfide bond" evidence="9">
    <location>
        <begin position="1722"/>
        <end position="1731"/>
    </location>
</feature>
<dbReference type="PROSITE" id="PS50041">
    <property type="entry name" value="C_TYPE_LECTIN_2"/>
    <property type="match status" value="1"/>
</dbReference>
<accession>A0A7I4XSZ4</accession>
<dbReference type="Pfam" id="PF00084">
    <property type="entry name" value="Sushi"/>
    <property type="match status" value="2"/>
</dbReference>
<dbReference type="Gene3D" id="2.10.50.10">
    <property type="entry name" value="Tumor Necrosis Factor Receptor, subunit A, domain 2"/>
    <property type="match status" value="3"/>
</dbReference>
<feature type="domain" description="EGF-like" evidence="15">
    <location>
        <begin position="1734"/>
        <end position="1774"/>
    </location>
</feature>
<dbReference type="GO" id="GO:0045597">
    <property type="term" value="P:positive regulation of cell differentiation"/>
    <property type="evidence" value="ECO:0007669"/>
    <property type="project" value="UniProtKB-ARBA"/>
</dbReference>
<dbReference type="SUPFAM" id="SSF57196">
    <property type="entry name" value="EGF/Laminin"/>
    <property type="match status" value="9"/>
</dbReference>
<dbReference type="InterPro" id="IPR002172">
    <property type="entry name" value="LDrepeatLR_classA_rpt"/>
</dbReference>
<dbReference type="CDD" id="cd00037">
    <property type="entry name" value="CLECT"/>
    <property type="match status" value="1"/>
</dbReference>
<feature type="disulfide bond" evidence="9">
    <location>
        <begin position="1645"/>
        <end position="1654"/>
    </location>
</feature>
<dbReference type="PANTHER" id="PTHR24033:SF151">
    <property type="entry name" value="NOTCH 2"/>
    <property type="match status" value="1"/>
</dbReference>
<dbReference type="PROSITE" id="PS50825">
    <property type="entry name" value="HYR"/>
    <property type="match status" value="1"/>
</dbReference>
<keyword evidence="7" id="KW-0325">Glycoprotein</keyword>
<keyword evidence="5 12" id="KW-1133">Transmembrane helix</keyword>
<feature type="disulfide bond" evidence="9">
    <location>
        <begin position="1764"/>
        <end position="1773"/>
    </location>
</feature>
<dbReference type="PANTHER" id="PTHR24033">
    <property type="entry name" value="EGF-LIKE DOMAIN-CONTAINING PROTEIN"/>
    <property type="match status" value="1"/>
</dbReference>
<feature type="domain" description="EGF-like" evidence="15">
    <location>
        <begin position="1422"/>
        <end position="1463"/>
    </location>
</feature>
<evidence type="ECO:0000256" key="13">
    <source>
        <dbReference type="SAM" id="SignalP"/>
    </source>
</evidence>
<name>A0A7I4XSZ4_HAECO</name>
<evidence type="ECO:0000259" key="17">
    <source>
        <dbReference type="PROSITE" id="PS50825"/>
    </source>
</evidence>
<dbReference type="InterPro" id="IPR051830">
    <property type="entry name" value="NOTCH_homolog"/>
</dbReference>
<dbReference type="InterPro" id="IPR035976">
    <property type="entry name" value="Sushi/SCR/CCP_sf"/>
</dbReference>
<dbReference type="SUPFAM" id="SSF56436">
    <property type="entry name" value="C-type lectin-like"/>
    <property type="match status" value="1"/>
</dbReference>
<dbReference type="Gene3D" id="4.10.400.10">
    <property type="entry name" value="Low-density Lipoprotein Receptor"/>
    <property type="match status" value="1"/>
</dbReference>
<dbReference type="SMART" id="SM00181">
    <property type="entry name" value="EGF"/>
    <property type="match status" value="15"/>
</dbReference>
<feature type="domain" description="HYR" evidence="17">
    <location>
        <begin position="2037"/>
        <end position="2118"/>
    </location>
</feature>
<dbReference type="GO" id="GO:0005509">
    <property type="term" value="F:calcium ion binding"/>
    <property type="evidence" value="ECO:0007669"/>
    <property type="project" value="InterPro"/>
</dbReference>
<dbReference type="InterPro" id="IPR011641">
    <property type="entry name" value="Tyr-kin_ephrin_A/B_rcpt-like"/>
</dbReference>
<evidence type="ECO:0000256" key="4">
    <source>
        <dbReference type="ARBA" id="ARBA00022737"/>
    </source>
</evidence>
<evidence type="ECO:0000313" key="20">
    <source>
        <dbReference type="WBParaSite" id="HCON_00004190-00001"/>
    </source>
</evidence>
<dbReference type="OrthoDB" id="5852686at2759"/>
<feature type="disulfide bond" evidence="9">
    <location>
        <begin position="1491"/>
        <end position="1500"/>
    </location>
</feature>
<keyword evidence="4" id="KW-0677">Repeat</keyword>
<dbReference type="PROSITE" id="PS50026">
    <property type="entry name" value="EGF_3"/>
    <property type="match status" value="12"/>
</dbReference>
<feature type="disulfide bond" evidence="9">
    <location>
        <begin position="1568"/>
        <end position="1577"/>
    </location>
</feature>
<dbReference type="SUPFAM" id="SSF57184">
    <property type="entry name" value="Growth factor receptor domain"/>
    <property type="match status" value="1"/>
</dbReference>
<feature type="domain" description="EGF-like" evidence="15">
    <location>
        <begin position="1541"/>
        <end position="1578"/>
    </location>
</feature>
<feature type="domain" description="C-type lectin" evidence="16">
    <location>
        <begin position="44"/>
        <end position="168"/>
    </location>
</feature>
<feature type="compositionally biased region" description="Low complexity" evidence="11">
    <location>
        <begin position="2767"/>
        <end position="2786"/>
    </location>
</feature>
<dbReference type="SUPFAM" id="SSF57535">
    <property type="entry name" value="Complement control module/SCR domain"/>
    <property type="match status" value="2"/>
</dbReference>
<dbReference type="WBParaSite" id="HCON_00004190-00001">
    <property type="protein sequence ID" value="HCON_00004190-00001"/>
    <property type="gene ID" value="HCON_00004190"/>
</dbReference>
<dbReference type="OMA" id="VTCQSTC"/>
<feature type="domain" description="EGF-like" evidence="15">
    <location>
        <begin position="1619"/>
        <end position="1655"/>
    </location>
</feature>
<proteinExistence type="predicted"/>
<dbReference type="PROSITE" id="PS50923">
    <property type="entry name" value="SUSHI"/>
    <property type="match status" value="4"/>
</dbReference>
<dbReference type="SMART" id="SM00192">
    <property type="entry name" value="LDLa"/>
    <property type="match status" value="1"/>
</dbReference>
<dbReference type="InterPro" id="IPR000152">
    <property type="entry name" value="EGF-type_Asp/Asn_hydroxyl_site"/>
</dbReference>
<sequence length="2797" mass="311019">MRAFLVPLCTWLPVLAHATSYPYSWSIGDVTLTCELGNPGWKLAGTSCFYPFLTRNQSWYDANQMCRNYIFGHSYGTTLQGWLIARSLLKLLPPGIYWTGLSTSENRNNLNIIWKLIETSIYNPIWATDEPHWSVDPFGKCVALDLRSEASVGWRLLNCTERLPALCETFACMGDEFRCLDNSRCIPGNAVRDGIIDCGDESDERAPPMAVGIKKGPKFSVISRNDCQNVIVDLPEGMITSPNYPGNYSERTFCRWDIRAQPGQILIINVEDIVMAPGDTLLLEGNNEHDKFALKSGNYPFSYISKSSRIQLRFVSGANGIGRGFLLRYYSRKSADVCRVTANNVTYESWRDNYDCVYTLHSPDPTSVIVLEVYPSSIGERAMITFLFDKTVHSLKDLRTTQILVIPSNTVRVQVRNAWISKRYTAFYIQYRFIGQEPLKLPLNLSGFTFDWYPTDDRQCISHTLRLVIQSSTKFLPHTLTIDGRLSTDDAITVVKDGTVTHLSSSFRNFRMQNLLRPLHILITKRSTDFRISLKFSRDCPSPREPHGVQVSTPSGRHLGSIIRFSCVDHHAQPVGALTAECLTGGAWSAEPPVCRETISIFCPLPLIRGGYPLDVRSSCKGNVYCDGAVLRYGCDFGHLPGIISTTTCKNGRWAPAPFCTNATCSGTEIHYLNATLIGDPPLKPLIHANYSPPDWSLTTYPFRVCAMNEFKDSYHWVDYNFAFNAPICRSYPLEYGHFEKPFYQNNETATVICLDGFTVDEPPRCLAGNWTSYNTTCRESPIPANACQNGRVEKLNPGYTCECNSGFELHFTGSIFTCEDIDECLRHFDLCDPDAFCLNRIGGYTCECSPGKELYVGELQEGQHHLIPNISCIWTLCEFDSHLFQKHWITVDQKRHYRHNESIRVLCEAGSEIYAEFEAKCLLGDWIFDRDPCGQKCPKNLHDPDLTSGSGQATLLEHLTVSCNDPNKAMIGSEEIVCGRGGRWLSRPVCRDLHCPNLDGLLSPWLAVTYSDDKDKNRVGTWVSFRCRNGSLQGPRTIECKKDGKYSANWSKEPPTCVIANNDTHIQVSSSITYEESIISSEPYIWTHSVDWARYNSTWISTTRDSTYSYLLSPAIHLKTDSLRLVVHIQRIVGSVVINTYSSQSPFIPPNAYFVTAASTSKPGFLEVTLDDLGGYLWISIYKTGTVAIESIKLLYSHCDTASIDGALLTRSLSFSKPRRIPVRCGTSAMHAVVTAVCHPVTGWALQMANPCCNQCPYTLRDTNVNCTYTDCANGQCIIDQGKKQCRCLQDFHHKDGECVPDSCTHTFCSKTGQGYCEEKNGTGTCHCGADFSGSRFCEMKNGVCPTCQPDYSCLRIVGRNEDAAQHECVCAADGIVGKCRWDPCRSHNCGPHGKCIPNNDTAVGYSCECEPGWVGEECRSHISCVSTENHYLCKNGGTCVVSGEKPPTCRCSSRFTGATCEIEVNRCEGEICQNGGTCKPTQDGFFCHCKPGFTGLLCENQIDQCAVQNPCQQGQCVQEGSHIKCDCKVGWTGQYCEIQLDLCKDENPCQHGDCLGGLPGTRICDCGVDYRGESCEERITYCQLKPCLNNGTCVERFADGYSCECHEDFTGANCETEIDLCAEWPCDNGGTCVVQDHRPFCHCRAGFTGEHCQTDISHLCDNVTCLHGGTCYVHDAKAFCQCPPDYTGIRCETFVDLCADFTCENDGVCVIADHEAKCQCQSGFGGIHCEKELTECEEFPEPLECLNGGTCIVTNHQQHCECSIDFFGTNCEVFGRSCAVITCNGGTCVNDTNLQGHCICPPERTGEFCETEKTSSFNLYFNGEPSSQKIVSRDFPSTLLREFTLCGWVFYAPYQLVTPDSDLGAFVQLNTTSGSSILSIDNTGVTINNNFHIPAKLYVMAWHHVCVRSPHYVDQDRPTWTIFLDGVFAANASYEVLKVSADIRCLIQIGANDGNRFRGEISLVQLYIAYMDDMDIAKMAFQCRDWMTASHPDLHIKQWTDFTTVQRNNPGVIALYPGLCDVSDCLPGRSSCNTKDKIPPIVRSCPRNIRKVSSNRLTRVDWDTTNMFTDNVGVVSVKSNYRSGQSLTWGYYRVVYEAKDAAGNNAVCSFSVVVSPSECKAPEADKQLEGKLTVEPVNGTDAMMSARISCSDAFFPRNDPEFYVCDVMGQWDRSMFVPANHTYSFPSCGTTQNPVQNINGSLGDYGNCSLILQNLRDWLLKDLWPYCSDLNCTGQLWIDSNCSSTADLRLRRSIREAFYDFRFYANVNNTRTLLKDTIGFTLQKQFPNASLSISDTVVCDEKFPRLSTANGNASCADCPAGQYFYDNACINCPADTFRTRDDPLEKCIPCPKDKTTGGQTGQKDPGACHELCDAGEFYDDETKKCQLCPLGTYQEKPGGAACLPCPSDSTTSITGAKNATDCSVKCDAGEELVADSTNCVPCARGTYWVTTTMFTGCIDCPQGLTTVSTASKDIRDCEVVDCPPGTHVNLHRRDPIDAIRTAFDALCTRCEMGTYQDDRNKTTCKPCTPSSDCPLINECSPLLPDTCAEGNNCELRETGIYSCSTVMVKPTSDMNEWVLWIVVPLVAVLILATLAVTAWIYRHTLYMMMCCKKPDFKLFESTDYYRSPVRIPMPRRSTDHSGYRTYPHRRQDSVGPHHTFNISSAAPRAVPSEHMSGPRFRGHHLPPPIITSKAELDLLEEQARRKTVVTEVFPLSSRSVGSQVVNTGYSSDSPGPSISAQMPRPRVLTHLNGPPPLTDLPEDPSSSYSLYWSESTPDATTNDAYADDDDEDYFG</sequence>
<dbReference type="CDD" id="cd00054">
    <property type="entry name" value="EGF_CA"/>
    <property type="match status" value="4"/>
</dbReference>
<dbReference type="SMART" id="SM00032">
    <property type="entry name" value="CCP"/>
    <property type="match status" value="6"/>
</dbReference>
<feature type="disulfide bond" evidence="9">
    <location>
        <begin position="1802"/>
        <end position="1811"/>
    </location>
</feature>
<evidence type="ECO:0000256" key="10">
    <source>
        <dbReference type="PROSITE-ProRule" id="PRU00302"/>
    </source>
</evidence>
<feature type="domain" description="EGF-like" evidence="15">
    <location>
        <begin position="1503"/>
        <end position="1539"/>
    </location>
</feature>
<feature type="disulfide bond" evidence="9">
    <location>
        <begin position="1780"/>
        <end position="1790"/>
    </location>
</feature>
<feature type="compositionally biased region" description="Polar residues" evidence="11">
    <location>
        <begin position="2725"/>
        <end position="2742"/>
    </location>
</feature>
<feature type="domain" description="EGF-like" evidence="15">
    <location>
        <begin position="1580"/>
        <end position="1617"/>
    </location>
</feature>
<evidence type="ECO:0000256" key="11">
    <source>
        <dbReference type="SAM" id="MobiDB-lite"/>
    </source>
</evidence>
<feature type="region of interest" description="Disordered" evidence="11">
    <location>
        <begin position="2638"/>
        <end position="2659"/>
    </location>
</feature>
<evidence type="ECO:0000256" key="1">
    <source>
        <dbReference type="ARBA" id="ARBA00022536"/>
    </source>
</evidence>
<dbReference type="SMART" id="SM01411">
    <property type="entry name" value="Ephrin_rec_like"/>
    <property type="match status" value="4"/>
</dbReference>
<evidence type="ECO:0000259" key="18">
    <source>
        <dbReference type="PROSITE" id="PS50923"/>
    </source>
</evidence>
<feature type="signal peptide" evidence="13">
    <location>
        <begin position="1"/>
        <end position="16"/>
    </location>
</feature>
<feature type="disulfide bond" evidence="9">
    <location>
        <begin position="1453"/>
        <end position="1462"/>
    </location>
</feature>
<dbReference type="InterPro" id="IPR016187">
    <property type="entry name" value="CTDL_fold"/>
</dbReference>
<feature type="region of interest" description="Disordered" evidence="11">
    <location>
        <begin position="2725"/>
        <end position="2797"/>
    </location>
</feature>
<reference evidence="20" key="1">
    <citation type="submission" date="2020-12" db="UniProtKB">
        <authorList>
            <consortium name="WormBaseParasite"/>
        </authorList>
    </citation>
    <scope>IDENTIFICATION</scope>
    <source>
        <strain evidence="20">MHco3</strain>
    </source>
</reference>
<feature type="disulfide bond" evidence="8">
    <location>
        <begin position="227"/>
        <end position="254"/>
    </location>
</feature>
<dbReference type="InterPro" id="IPR000859">
    <property type="entry name" value="CUB_dom"/>
</dbReference>
<dbReference type="Pfam" id="PF00057">
    <property type="entry name" value="Ldl_recept_a"/>
    <property type="match status" value="1"/>
</dbReference>
<feature type="domain" description="EGF-like" evidence="15">
    <location>
        <begin position="1382"/>
        <end position="1421"/>
    </location>
</feature>
<comment type="caution">
    <text evidence="9">Lacks conserved residue(s) required for the propagation of feature annotation.</text>
</comment>
<feature type="disulfide bond" evidence="9">
    <location>
        <begin position="1607"/>
        <end position="1616"/>
    </location>
</feature>
<dbReference type="InterPro" id="IPR001304">
    <property type="entry name" value="C-type_lectin-like"/>
</dbReference>
<dbReference type="InterPro" id="IPR000436">
    <property type="entry name" value="Sushi_SCR_CCP_dom"/>
</dbReference>
<dbReference type="SMART" id="SM00179">
    <property type="entry name" value="EGF_CA"/>
    <property type="match status" value="8"/>
</dbReference>
<dbReference type="PROSITE" id="PS50068">
    <property type="entry name" value="LDLRA_2"/>
    <property type="match status" value="1"/>
</dbReference>
<feature type="domain" description="Sushi" evidence="18">
    <location>
        <begin position="538"/>
        <end position="597"/>
    </location>
</feature>
<dbReference type="InterPro" id="IPR035914">
    <property type="entry name" value="Sperma_CUB_dom_sf"/>
</dbReference>
<dbReference type="InterPro" id="IPR013320">
    <property type="entry name" value="ConA-like_dom_sf"/>
</dbReference>
<dbReference type="Gene3D" id="2.60.120.290">
    <property type="entry name" value="Spermadhesin, CUB domain"/>
    <property type="match status" value="1"/>
</dbReference>
<dbReference type="Gene3D" id="2.10.25.10">
    <property type="entry name" value="Laminin"/>
    <property type="match status" value="11"/>
</dbReference>
<dbReference type="CDD" id="cd00033">
    <property type="entry name" value="CCP"/>
    <property type="match status" value="2"/>
</dbReference>
<dbReference type="SUPFAM" id="SSF57424">
    <property type="entry name" value="LDL receptor-like module"/>
    <property type="match status" value="1"/>
</dbReference>